<dbReference type="Pfam" id="PF01422">
    <property type="entry name" value="zf-NF-X1"/>
    <property type="match status" value="7"/>
</dbReference>
<keyword evidence="3" id="KW-0677">Repeat</keyword>
<feature type="transmembrane region" description="Helical" evidence="9">
    <location>
        <begin position="895"/>
        <end position="918"/>
    </location>
</feature>
<feature type="transmembrane region" description="Helical" evidence="9">
    <location>
        <begin position="975"/>
        <end position="997"/>
    </location>
</feature>
<evidence type="ECO:0000256" key="7">
    <source>
        <dbReference type="SAM" id="Coils"/>
    </source>
</evidence>
<feature type="region of interest" description="Disordered" evidence="8">
    <location>
        <begin position="1170"/>
        <end position="1189"/>
    </location>
</feature>
<dbReference type="GO" id="GO:0000981">
    <property type="term" value="F:DNA-binding transcription factor activity, RNA polymerase II-specific"/>
    <property type="evidence" value="ECO:0007669"/>
    <property type="project" value="TreeGrafter"/>
</dbReference>
<feature type="transmembrane region" description="Helical" evidence="9">
    <location>
        <begin position="938"/>
        <end position="955"/>
    </location>
</feature>
<dbReference type="GO" id="GO:0008270">
    <property type="term" value="F:zinc ion binding"/>
    <property type="evidence" value="ECO:0007669"/>
    <property type="project" value="UniProtKB-KW"/>
</dbReference>
<dbReference type="GO" id="GO:0000977">
    <property type="term" value="F:RNA polymerase II transcription regulatory region sequence-specific DNA binding"/>
    <property type="evidence" value="ECO:0007669"/>
    <property type="project" value="TreeGrafter"/>
</dbReference>
<dbReference type="PROSITE" id="PS50089">
    <property type="entry name" value="ZF_RING_2"/>
    <property type="match status" value="1"/>
</dbReference>
<dbReference type="InterPro" id="IPR056704">
    <property type="entry name" value="DUF7802"/>
</dbReference>
<protein>
    <recommendedName>
        <fullName evidence="10">RING-type domain-containing protein</fullName>
    </recommendedName>
</protein>
<keyword evidence="5" id="KW-0862">Zinc</keyword>
<evidence type="ECO:0000256" key="2">
    <source>
        <dbReference type="ARBA" id="ARBA00022723"/>
    </source>
</evidence>
<comment type="similarity">
    <text evidence="1">Belongs to the NFX1 family.</text>
</comment>
<evidence type="ECO:0000256" key="5">
    <source>
        <dbReference type="ARBA" id="ARBA00022833"/>
    </source>
</evidence>
<dbReference type="InterPro" id="IPR000967">
    <property type="entry name" value="Znf_NFX1"/>
</dbReference>
<organism evidence="11">
    <name type="scientific">Timema shepardi</name>
    <name type="common">Walking stick</name>
    <dbReference type="NCBI Taxonomy" id="629360"/>
    <lineage>
        <taxon>Eukaryota</taxon>
        <taxon>Metazoa</taxon>
        <taxon>Ecdysozoa</taxon>
        <taxon>Arthropoda</taxon>
        <taxon>Hexapoda</taxon>
        <taxon>Insecta</taxon>
        <taxon>Pterygota</taxon>
        <taxon>Neoptera</taxon>
        <taxon>Polyneoptera</taxon>
        <taxon>Phasmatodea</taxon>
        <taxon>Timematodea</taxon>
        <taxon>Timematoidea</taxon>
        <taxon>Timematidae</taxon>
        <taxon>Timema</taxon>
    </lineage>
</organism>
<evidence type="ECO:0000313" key="11">
    <source>
        <dbReference type="EMBL" id="CAD7263862.1"/>
    </source>
</evidence>
<evidence type="ECO:0000259" key="10">
    <source>
        <dbReference type="PROSITE" id="PS50089"/>
    </source>
</evidence>
<dbReference type="AlphaFoldDB" id="A0A7R9G1T7"/>
<feature type="region of interest" description="Disordered" evidence="8">
    <location>
        <begin position="1"/>
        <end position="30"/>
    </location>
</feature>
<dbReference type="CDD" id="cd06008">
    <property type="entry name" value="NF-X1-zinc-finger"/>
    <property type="match status" value="4"/>
</dbReference>
<dbReference type="InterPro" id="IPR001841">
    <property type="entry name" value="Znf_RING"/>
</dbReference>
<keyword evidence="7" id="KW-0175">Coiled coil</keyword>
<evidence type="ECO:0000256" key="6">
    <source>
        <dbReference type="PROSITE-ProRule" id="PRU00175"/>
    </source>
</evidence>
<keyword evidence="2" id="KW-0479">Metal-binding</keyword>
<sequence length="1189" mass="133713">MDGSRGRGRGSNPWNRGGKQNITSKKDVPKANVTAKLRFEEAQARLQASVQKHIKPDYESSSEEDELESDNILGSVLKSYSQLGGKSEDLGRTQRFLEDAFQSGAATCLICIASVKRNDAIWSCVECYSFFHLTCIQRWSKDSIAHQKQALEDVPHNTPTVNLCWACPKCRHEYDQQSTPKRYTCFCGQTEDPPYHPWLVPHSCGETCGRPLKPLCGHDCLLLCHPGPCPPCPKTVKCVCYCGKQPARLQRCSRKTWSCGTACGRMLQCGRHPCEEVCHPGDCPACPKTSKQLCQCGAQNMVRPCATPFWNCTKLANTLVVLSSAAEDGEFEVRISVGCAANCLAVATTSVSVFVTKGSVGFAPCQSRALVHVAKPPSFFHAPRTPPPVVIHAQDSSTVERTYAPGRVTCCDETCPPCEKICGRTLPCGNHKCVSVCHRGLCYPCPLNEQVKCRCGNTAITVPCGRKRKTKPPRCNRQCKIEADCHHPKRENHKCHFGDCPPCRQVCGKVRADCPHPCPALCHSAVWVRVDGDHKPAGPWEKVPIPVTCVGGHETCDWPCHRAKPSSCHRPCGRALSCGNHLCSLPCHTVTGAKDMVTSGSECEQCESGCTKARPKGCSHPCTRPCHPDSCPPCSQMVRLPCHCALNQKYVRCGEWVLSDQAQRVDMQSCGNQCPRNYPCSHRCRATCHPGDCPNPELCHKKVRIHCPCRRLRKEFPCDAVRAGQATLDCDIVCKQKKEEETKRRRDRDKAIVQQAQGCTDAAETSKMDVEAKELEQLKQQMEVERKNQEEVERFQRKFQQRKKHKERHQQSDEDTLRNGGRLPYLWLAIFLHGIVVELLSYNLNDIDSFWHSQTPIMFVGRRLPLHILLIYSVVIYNASVAVSKARLPNWAEPFAVGLVAVLVDIPYDIVSVKFLHWTWHDTDPNIFDRHYWVPWNSYYFHAAFSASFIFWFHAWHRWVTSEDKWQVASWWRELFVAVMAALLGMPGGILLFIPIYHPLHDLFQVHTEVCVVLLLTGFFLIVWSADRNPIVRARPSTGTRSSGSDRRILLVLHLVQYYALFLGMTIFGNPEEEVSIGLHETTGPCDKMAYVRTPVGLELSKRKYLCVSNYSEDYYDFKCVPKGAPSEGKSWYTICGTPFTERAEYFAVISGICILAFVVFYQLHYRSGDGVSSKHRKTRAVNTKQKKH</sequence>
<feature type="domain" description="RING-type" evidence="10">
    <location>
        <begin position="108"/>
        <end position="171"/>
    </location>
</feature>
<evidence type="ECO:0000256" key="8">
    <source>
        <dbReference type="SAM" id="MobiDB-lite"/>
    </source>
</evidence>
<name>A0A7R9G1T7_TIMSH</name>
<gene>
    <name evidence="11" type="ORF">TSIB3V08_LOCUS7929</name>
</gene>
<reference evidence="11" key="1">
    <citation type="submission" date="2020-11" db="EMBL/GenBank/DDBJ databases">
        <authorList>
            <person name="Tran Van P."/>
        </authorList>
    </citation>
    <scope>NUCLEOTIDE SEQUENCE</scope>
</reference>
<evidence type="ECO:0000256" key="1">
    <source>
        <dbReference type="ARBA" id="ARBA00007269"/>
    </source>
</evidence>
<feature type="transmembrane region" description="Helical" evidence="9">
    <location>
        <begin position="1048"/>
        <end position="1068"/>
    </location>
</feature>
<dbReference type="EMBL" id="OC003909">
    <property type="protein sequence ID" value="CAD7263862.1"/>
    <property type="molecule type" value="Genomic_DNA"/>
</dbReference>
<feature type="compositionally biased region" description="Basic residues" evidence="8">
    <location>
        <begin position="797"/>
        <end position="808"/>
    </location>
</feature>
<feature type="region of interest" description="Disordered" evidence="8">
    <location>
        <begin position="797"/>
        <end position="816"/>
    </location>
</feature>
<dbReference type="SMART" id="SM00438">
    <property type="entry name" value="ZnF_NFX"/>
    <property type="match status" value="8"/>
</dbReference>
<accession>A0A7R9G1T7</accession>
<dbReference type="PANTHER" id="PTHR12360:SF1">
    <property type="entry name" value="NF-X1-TYPE ZINC FINGER PROTEIN NFXL1"/>
    <property type="match status" value="1"/>
</dbReference>
<feature type="coiled-coil region" evidence="7">
    <location>
        <begin position="765"/>
        <end position="795"/>
    </location>
</feature>
<keyword evidence="9" id="KW-1133">Transmembrane helix</keyword>
<proteinExistence type="inferred from homology"/>
<keyword evidence="9" id="KW-0812">Transmembrane</keyword>
<dbReference type="PANTHER" id="PTHR12360">
    <property type="entry name" value="NUCLEAR TRANSCRIPTION FACTOR, X-BOX BINDING 1 NFX1"/>
    <property type="match status" value="1"/>
</dbReference>
<dbReference type="CDD" id="cd16697">
    <property type="entry name" value="RING-CH-C4HC3_NFXL1"/>
    <property type="match status" value="1"/>
</dbReference>
<evidence type="ECO:0000256" key="3">
    <source>
        <dbReference type="ARBA" id="ARBA00022737"/>
    </source>
</evidence>
<dbReference type="InterPro" id="IPR034078">
    <property type="entry name" value="NFX1_fam"/>
</dbReference>
<dbReference type="GO" id="GO:0005634">
    <property type="term" value="C:nucleus"/>
    <property type="evidence" value="ECO:0007669"/>
    <property type="project" value="InterPro"/>
</dbReference>
<keyword evidence="9" id="KW-0472">Membrane</keyword>
<feature type="compositionally biased region" description="Polar residues" evidence="8">
    <location>
        <begin position="12"/>
        <end position="23"/>
    </location>
</feature>
<feature type="transmembrane region" description="Helical" evidence="9">
    <location>
        <begin position="864"/>
        <end position="883"/>
    </location>
</feature>
<feature type="compositionally biased region" description="Basic residues" evidence="8">
    <location>
        <begin position="1174"/>
        <end position="1189"/>
    </location>
</feature>
<evidence type="ECO:0000256" key="4">
    <source>
        <dbReference type="ARBA" id="ARBA00022771"/>
    </source>
</evidence>
<keyword evidence="4 6" id="KW-0863">Zinc-finger</keyword>
<feature type="transmembrane region" description="Helical" evidence="9">
    <location>
        <begin position="1003"/>
        <end position="1027"/>
    </location>
</feature>
<feature type="transmembrane region" description="Helical" evidence="9">
    <location>
        <begin position="1146"/>
        <end position="1164"/>
    </location>
</feature>
<evidence type="ECO:0000256" key="9">
    <source>
        <dbReference type="SAM" id="Phobius"/>
    </source>
</evidence>
<dbReference type="Pfam" id="PF25085">
    <property type="entry name" value="DUF7802"/>
    <property type="match status" value="1"/>
</dbReference>